<gene>
    <name evidence="4" type="ORF">BCR38DRAFT_333251</name>
</gene>
<evidence type="ECO:0000313" key="4">
    <source>
        <dbReference type="EMBL" id="ORY70058.1"/>
    </source>
</evidence>
<keyword evidence="5" id="KW-1185">Reference proteome</keyword>
<dbReference type="RefSeq" id="XP_040720008.1">
    <property type="nucleotide sequence ID" value="XM_040855205.1"/>
</dbReference>
<dbReference type="AlphaFoldDB" id="A0A1Y2EEQ2"/>
<feature type="region of interest" description="Disordered" evidence="1">
    <location>
        <begin position="374"/>
        <end position="420"/>
    </location>
</feature>
<dbReference type="EMBL" id="MCFJ01000002">
    <property type="protein sequence ID" value="ORY70058.1"/>
    <property type="molecule type" value="Genomic_DNA"/>
</dbReference>
<feature type="signal peptide" evidence="2">
    <location>
        <begin position="1"/>
        <end position="18"/>
    </location>
</feature>
<sequence>MRASTASILASLATVATAKDEGTFAVLRFNGKFLTEGQVDPIVSPGTASTHLHGIMGGSNFGTTIQGDQLLDSECTNAKIKNDKSNYWIPEVFFQDSNNGSFTKVPMMYMNVYYFFEATDDKIEAFPPGLKIVSGDAMTRDPPAFGGGQNLDPDAGPIQPIQWICPRKQYEPPSYPVGSDGSTAGIQDPNDKGAGAGFPLYPCDQLYSPLRQDIHFPSCYNPEAGLDDYKNNMAYPSSASGGKKNCPDGWVHVPHIFFEVYWETTQFDTLWEPDGQTQPFVLSNGDATGFSSHGDFVSGWDKDTLQTIIDTCDAGTLGMDTCPQIPGGLSEDMDCTIPSPIVNTLSIAGVLQALPGNNHVTGWGYGGMASGTDSDNTDSSGGYNASDLGSSATEPSATGYAGTSTADGVDPTPSSSATKTSINVVGGEKAAATSVPSAASVSAPTTSPKPTPTPTTLISKPSGYGYSIADGAASQPSSPGESVPSDRGHGADYTVWDYITVTRTTTEWSVPTDAAAKRHVHDHMARHRRSGRFERR</sequence>
<feature type="domain" description="DUF1996" evidence="3">
    <location>
        <begin position="40"/>
        <end position="300"/>
    </location>
</feature>
<evidence type="ECO:0000313" key="5">
    <source>
        <dbReference type="Proteomes" id="UP000193689"/>
    </source>
</evidence>
<dbReference type="Proteomes" id="UP000193689">
    <property type="component" value="Unassembled WGS sequence"/>
</dbReference>
<keyword evidence="2" id="KW-0732">Signal</keyword>
<feature type="chain" id="PRO_5012282386" description="DUF1996 domain-containing protein" evidence="2">
    <location>
        <begin position="19"/>
        <end position="536"/>
    </location>
</feature>
<dbReference type="PANTHER" id="PTHR43662:SF11">
    <property type="entry name" value="WSC DOMAIN-CONTAINING PROTEIN"/>
    <property type="match status" value="1"/>
</dbReference>
<feature type="region of interest" description="Disordered" evidence="1">
    <location>
        <begin position="435"/>
        <end position="491"/>
    </location>
</feature>
<protein>
    <recommendedName>
        <fullName evidence="3">DUF1996 domain-containing protein</fullName>
    </recommendedName>
</protein>
<dbReference type="PANTHER" id="PTHR43662">
    <property type="match status" value="1"/>
</dbReference>
<organism evidence="4 5">
    <name type="scientific">Pseudomassariella vexata</name>
    <dbReference type="NCBI Taxonomy" id="1141098"/>
    <lineage>
        <taxon>Eukaryota</taxon>
        <taxon>Fungi</taxon>
        <taxon>Dikarya</taxon>
        <taxon>Ascomycota</taxon>
        <taxon>Pezizomycotina</taxon>
        <taxon>Sordariomycetes</taxon>
        <taxon>Xylariomycetidae</taxon>
        <taxon>Amphisphaeriales</taxon>
        <taxon>Pseudomassariaceae</taxon>
        <taxon>Pseudomassariella</taxon>
    </lineage>
</organism>
<dbReference type="STRING" id="1141098.A0A1Y2EEQ2"/>
<dbReference type="InterPro" id="IPR018535">
    <property type="entry name" value="DUF1996"/>
</dbReference>
<proteinExistence type="predicted"/>
<dbReference type="Pfam" id="PF09362">
    <property type="entry name" value="DUF1996"/>
    <property type="match status" value="1"/>
</dbReference>
<accession>A0A1Y2EEQ2</accession>
<evidence type="ECO:0000256" key="1">
    <source>
        <dbReference type="SAM" id="MobiDB-lite"/>
    </source>
</evidence>
<dbReference type="InParanoid" id="A0A1Y2EEQ2"/>
<feature type="compositionally biased region" description="Low complexity" evidence="1">
    <location>
        <begin position="435"/>
        <end position="446"/>
    </location>
</feature>
<evidence type="ECO:0000259" key="3">
    <source>
        <dbReference type="Pfam" id="PF09362"/>
    </source>
</evidence>
<name>A0A1Y2EEQ2_9PEZI</name>
<feature type="compositionally biased region" description="Polar residues" evidence="1">
    <location>
        <begin position="387"/>
        <end position="420"/>
    </location>
</feature>
<evidence type="ECO:0000256" key="2">
    <source>
        <dbReference type="SAM" id="SignalP"/>
    </source>
</evidence>
<dbReference type="OrthoDB" id="74764at2759"/>
<comment type="caution">
    <text evidence="4">The sequence shown here is derived from an EMBL/GenBank/DDBJ whole genome shotgun (WGS) entry which is preliminary data.</text>
</comment>
<reference evidence="4 5" key="1">
    <citation type="submission" date="2016-07" db="EMBL/GenBank/DDBJ databases">
        <title>Pervasive Adenine N6-methylation of Active Genes in Fungi.</title>
        <authorList>
            <consortium name="DOE Joint Genome Institute"/>
            <person name="Mondo S.J."/>
            <person name="Dannebaum R.O."/>
            <person name="Kuo R.C."/>
            <person name="Labutti K."/>
            <person name="Haridas S."/>
            <person name="Kuo A."/>
            <person name="Salamov A."/>
            <person name="Ahrendt S.R."/>
            <person name="Lipzen A."/>
            <person name="Sullivan W."/>
            <person name="Andreopoulos W.B."/>
            <person name="Clum A."/>
            <person name="Lindquist E."/>
            <person name="Daum C."/>
            <person name="Ramamoorthy G.K."/>
            <person name="Gryganskyi A."/>
            <person name="Culley D."/>
            <person name="Magnuson J.K."/>
            <person name="James T.Y."/>
            <person name="O'Malley M.A."/>
            <person name="Stajich J.E."/>
            <person name="Spatafora J.W."/>
            <person name="Visel A."/>
            <person name="Grigoriev I.V."/>
        </authorList>
    </citation>
    <scope>NUCLEOTIDE SEQUENCE [LARGE SCALE GENOMIC DNA]</scope>
    <source>
        <strain evidence="4 5">CBS 129021</strain>
    </source>
</reference>
<dbReference type="GeneID" id="63771417"/>